<evidence type="ECO:0000313" key="7">
    <source>
        <dbReference type="Proteomes" id="UP000050326"/>
    </source>
</evidence>
<dbReference type="PANTHER" id="PTHR32347">
    <property type="entry name" value="EFFLUX SYSTEM COMPONENT YKNX-RELATED"/>
    <property type="match status" value="1"/>
</dbReference>
<accession>A0A0P8WMQ5</accession>
<keyword evidence="2 3" id="KW-0175">Coiled coil</keyword>
<comment type="caution">
    <text evidence="6">The sequence shown here is derived from an EMBL/GenBank/DDBJ whole genome shotgun (WGS) entry which is preliminary data.</text>
</comment>
<gene>
    <name evidence="6" type="primary">czcB</name>
    <name evidence="6" type="ORF">OXPF_26530</name>
</gene>
<sequence length="413" mass="44933">MKNKKLWILIIGMVFIACLAFIAFSNQGAEVPVTDVKRGDIKRYVEDIGTVKCKELKTVSIEGSGLIQNVAAGVGQQVKKGELLLSMERNQLEIQLKNVDEKIKEIKAGFEGNDIKNYASSVEKARIAVGRSKDAYESALEDFNKVKILAEAGAASNAELKQKEEALKSAEALMRTAELNLQQIEANTPDSVTTVYKAQLEQAVLSRESMLHNLEKQEVVSPIDGVILERHVDVNTVGMPGTVAFVIGDISRIEIEADILADEVSNIQPEDEVEITERSEQKHTIGGKVVKIAPGAVAVTSSLGVNQKRVAVTIEPAGQSELLRPGYDVDVKVITQRKNGVVLVPLSSVFDYNGKDCVFTVSDGKAVLTTVQKGIQDEEYAEIIDGLKEGDMVLTAPDINTKEGMRIKPEKSS</sequence>
<comment type="subcellular location">
    <subcellularLocation>
        <location evidence="1">Cell envelope</location>
    </subcellularLocation>
</comment>
<evidence type="ECO:0000256" key="2">
    <source>
        <dbReference type="ARBA" id="ARBA00023054"/>
    </source>
</evidence>
<dbReference type="Pfam" id="PF25989">
    <property type="entry name" value="YknX_C"/>
    <property type="match status" value="1"/>
</dbReference>
<evidence type="ECO:0000259" key="5">
    <source>
        <dbReference type="Pfam" id="PF25989"/>
    </source>
</evidence>
<feature type="domain" description="CzcB-like barrel-sandwich hybrid" evidence="4">
    <location>
        <begin position="59"/>
        <end position="234"/>
    </location>
</feature>
<keyword evidence="7" id="KW-1185">Reference proteome</keyword>
<dbReference type="Gene3D" id="2.40.30.170">
    <property type="match status" value="1"/>
</dbReference>
<dbReference type="Proteomes" id="UP000050326">
    <property type="component" value="Unassembled WGS sequence"/>
</dbReference>
<evidence type="ECO:0000256" key="1">
    <source>
        <dbReference type="ARBA" id="ARBA00004196"/>
    </source>
</evidence>
<dbReference type="InterPro" id="IPR050465">
    <property type="entry name" value="UPF0194_transport"/>
</dbReference>
<feature type="domain" description="YknX-like C-terminal permuted SH3-like" evidence="5">
    <location>
        <begin position="342"/>
        <end position="408"/>
    </location>
</feature>
<dbReference type="Gene3D" id="2.40.420.20">
    <property type="match status" value="1"/>
</dbReference>
<dbReference type="GO" id="GO:0030313">
    <property type="term" value="C:cell envelope"/>
    <property type="evidence" value="ECO:0007669"/>
    <property type="project" value="UniProtKB-SubCell"/>
</dbReference>
<organism evidence="6 7">
    <name type="scientific">Oxobacter pfennigii</name>
    <dbReference type="NCBI Taxonomy" id="36849"/>
    <lineage>
        <taxon>Bacteria</taxon>
        <taxon>Bacillati</taxon>
        <taxon>Bacillota</taxon>
        <taxon>Clostridia</taxon>
        <taxon>Eubacteriales</taxon>
        <taxon>Clostridiaceae</taxon>
        <taxon>Oxobacter</taxon>
    </lineage>
</organism>
<evidence type="ECO:0000259" key="4">
    <source>
        <dbReference type="Pfam" id="PF25973"/>
    </source>
</evidence>
<dbReference type="STRING" id="36849.OXPF_26530"/>
<dbReference type="InterPro" id="IPR058647">
    <property type="entry name" value="BSH_CzcB-like"/>
</dbReference>
<dbReference type="RefSeq" id="WP_054875681.1">
    <property type="nucleotide sequence ID" value="NZ_LKET01000035.1"/>
</dbReference>
<dbReference type="Pfam" id="PF25973">
    <property type="entry name" value="BSH_CzcB"/>
    <property type="match status" value="1"/>
</dbReference>
<dbReference type="Gene3D" id="2.40.50.100">
    <property type="match status" value="1"/>
</dbReference>
<evidence type="ECO:0000313" key="6">
    <source>
        <dbReference type="EMBL" id="KPU43793.1"/>
    </source>
</evidence>
<name>A0A0P8WMQ5_9CLOT</name>
<dbReference type="AlphaFoldDB" id="A0A0P8WMQ5"/>
<dbReference type="EMBL" id="LKET01000035">
    <property type="protein sequence ID" value="KPU43793.1"/>
    <property type="molecule type" value="Genomic_DNA"/>
</dbReference>
<proteinExistence type="predicted"/>
<dbReference type="PROSITE" id="PS51257">
    <property type="entry name" value="PROKAR_LIPOPROTEIN"/>
    <property type="match status" value="1"/>
</dbReference>
<protein>
    <submittedName>
        <fullName evidence="6">Cobalt-zinc-cadmium resistance protein CzcB</fullName>
    </submittedName>
</protein>
<reference evidence="6 7" key="1">
    <citation type="submission" date="2015-09" db="EMBL/GenBank/DDBJ databases">
        <title>Genome sequence of Oxobacter pfennigii DSM 3222.</title>
        <authorList>
            <person name="Poehlein A."/>
            <person name="Bengelsdorf F.R."/>
            <person name="Schiel-Bengelsdorf B."/>
            <person name="Duerre P."/>
            <person name="Daniel R."/>
        </authorList>
    </citation>
    <scope>NUCLEOTIDE SEQUENCE [LARGE SCALE GENOMIC DNA]</scope>
    <source>
        <strain evidence="6 7">DSM 3222</strain>
    </source>
</reference>
<dbReference type="InterPro" id="IPR058637">
    <property type="entry name" value="YknX-like_C"/>
</dbReference>
<dbReference type="PANTHER" id="PTHR32347:SF23">
    <property type="entry name" value="BLL5650 PROTEIN"/>
    <property type="match status" value="1"/>
</dbReference>
<feature type="coiled-coil region" evidence="3">
    <location>
        <begin position="160"/>
        <end position="217"/>
    </location>
</feature>
<evidence type="ECO:0000256" key="3">
    <source>
        <dbReference type="SAM" id="Coils"/>
    </source>
</evidence>
<dbReference type="Gene3D" id="1.10.287.470">
    <property type="entry name" value="Helix hairpin bin"/>
    <property type="match status" value="1"/>
</dbReference>